<protein>
    <recommendedName>
        <fullName evidence="3">HEAT repeat domain-containing protein</fullName>
    </recommendedName>
</protein>
<gene>
    <name evidence="1" type="ORF">D7D52_12390</name>
</gene>
<keyword evidence="2" id="KW-1185">Reference proteome</keyword>
<evidence type="ECO:0008006" key="3">
    <source>
        <dbReference type="Google" id="ProtNLM"/>
    </source>
</evidence>
<evidence type="ECO:0000313" key="2">
    <source>
        <dbReference type="Proteomes" id="UP000267164"/>
    </source>
</evidence>
<name>A0A386ZDG4_9NOCA</name>
<sequence length="427" mass="47009">MEEAWAAADSLLGMIQRGRGAAYPAALAQPRQARDFLIDCIADDPRWDHQVESRGWLYACLVKELGVDLRWLRAAYSRPADPGGDADAWLAIDVLEDLARAQVEGSVTELRYYLRTGRDLDLALRALVPFHAHPEARGLLDELLEVADDEQLGRAVAWSFDLGAPPWPQWRAQSPRVDRVLWAEEQRVAQRRPVPHVDRSAAERERILDAAVERGLLSPGEATGLDDSRWEATLLRVAPQLLADRSLPAAARIATRRQMMRQHSPDALAWARSKAGLDGTLGHQALAMLSASGEAPDAAELLDHLAISSEGGQDSIAVQCTLVDGLTRLAYRPAAPIFESLFDTTVYSYLRERCALGLGCISGDFARGRAVECLTDAEAGTRGVGVTHADLSMPDVRERLVRMAEDAMEEEGNRRAASIRISLERCW</sequence>
<dbReference type="OrthoDB" id="3454616at2"/>
<reference evidence="1 2" key="1">
    <citation type="submission" date="2018-09" db="EMBL/GenBank/DDBJ databases">
        <title>Nocardia yunnanensis sp. nov., an actinomycete isolated from a soil sample.</title>
        <authorList>
            <person name="Zhang J."/>
        </authorList>
    </citation>
    <scope>NUCLEOTIDE SEQUENCE [LARGE SCALE GENOMIC DNA]</scope>
    <source>
        <strain evidence="1 2">CFHS0054</strain>
    </source>
</reference>
<dbReference type="EMBL" id="CP032568">
    <property type="protein sequence ID" value="AYF74529.1"/>
    <property type="molecule type" value="Genomic_DNA"/>
</dbReference>
<evidence type="ECO:0000313" key="1">
    <source>
        <dbReference type="EMBL" id="AYF74529.1"/>
    </source>
</evidence>
<dbReference type="KEGG" id="nyu:D7D52_12390"/>
<organism evidence="1 2">
    <name type="scientific">Nocardia yunnanensis</name>
    <dbReference type="NCBI Taxonomy" id="2382165"/>
    <lineage>
        <taxon>Bacteria</taxon>
        <taxon>Bacillati</taxon>
        <taxon>Actinomycetota</taxon>
        <taxon>Actinomycetes</taxon>
        <taxon>Mycobacteriales</taxon>
        <taxon>Nocardiaceae</taxon>
        <taxon>Nocardia</taxon>
    </lineage>
</organism>
<dbReference type="AlphaFoldDB" id="A0A386ZDG4"/>
<proteinExistence type="predicted"/>
<accession>A0A386ZDG4</accession>
<dbReference type="Proteomes" id="UP000267164">
    <property type="component" value="Chromosome"/>
</dbReference>
<dbReference type="RefSeq" id="WP_120736448.1">
    <property type="nucleotide sequence ID" value="NZ_CP032568.1"/>
</dbReference>